<dbReference type="InterPro" id="IPR000731">
    <property type="entry name" value="SSD"/>
</dbReference>
<dbReference type="GO" id="GO:0005886">
    <property type="term" value="C:plasma membrane"/>
    <property type="evidence" value="ECO:0007669"/>
    <property type="project" value="UniProtKB-SubCell"/>
</dbReference>
<dbReference type="InterPro" id="IPR050545">
    <property type="entry name" value="Mycobact_MmpL"/>
</dbReference>
<evidence type="ECO:0000256" key="5">
    <source>
        <dbReference type="ARBA" id="ARBA00023136"/>
    </source>
</evidence>
<keyword evidence="5 7" id="KW-0472">Membrane</keyword>
<dbReference type="Pfam" id="PF03176">
    <property type="entry name" value="MMPL"/>
    <property type="match status" value="1"/>
</dbReference>
<proteinExistence type="predicted"/>
<sequence length="415" mass="42830">MRRGLERLGVSAALHPWRVLAGWLLVAVALVVLGEVSGGTFVNDYRIPGAESQRAADLARDHMPGFGATSADIVLHVDSGTLRDPPRATAIRGMLDEVRRQPDVSAVGDPLAGLESADAAISPDGRTAIVTVRYSADIRDLTAQVYHRLNAAAEPVRGEGVAVEHRGIIIERAFEPEGGEAELIGLGVALLVLLIAFGSVVAAGLPILVAMPGLTAGTGLVLLAGSVVDVPTAAPLIAVMLGLGAGIDYALFVVTRFRTELAAGRPPVEAAGRAVATAGHAVVFAGGTVVVTILGLMFAGIPFIATLGLATAITIAVMVAAALTLLPALLGLLGHRVDRLRLPRGRRRAAPSLDPAATEGGGRGWARWGAHLNRRRCCRCVSAPPTTATSRRRGRSGAPTTRSRPGSGRGSTLLC</sequence>
<feature type="transmembrane region" description="Helical" evidence="7">
    <location>
        <begin position="183"/>
        <end position="202"/>
    </location>
</feature>
<keyword evidence="4 7" id="KW-1133">Transmembrane helix</keyword>
<protein>
    <recommendedName>
        <fullName evidence="8">SSD domain-containing protein</fullName>
    </recommendedName>
</protein>
<feature type="transmembrane region" description="Helical" evidence="7">
    <location>
        <begin position="275"/>
        <end position="301"/>
    </location>
</feature>
<dbReference type="PANTHER" id="PTHR33406:SF13">
    <property type="entry name" value="MEMBRANE PROTEIN YDFJ"/>
    <property type="match status" value="1"/>
</dbReference>
<organism evidence="9 10">
    <name type="scientific">Virgisporangium ochraceum</name>
    <dbReference type="NCBI Taxonomy" id="65505"/>
    <lineage>
        <taxon>Bacteria</taxon>
        <taxon>Bacillati</taxon>
        <taxon>Actinomycetota</taxon>
        <taxon>Actinomycetes</taxon>
        <taxon>Micromonosporales</taxon>
        <taxon>Micromonosporaceae</taxon>
        <taxon>Virgisporangium</taxon>
    </lineage>
</organism>
<dbReference type="EMBL" id="BOPH01000038">
    <property type="protein sequence ID" value="GIJ68224.1"/>
    <property type="molecule type" value="Genomic_DNA"/>
</dbReference>
<dbReference type="PROSITE" id="PS50156">
    <property type="entry name" value="SSD"/>
    <property type="match status" value="1"/>
</dbReference>
<gene>
    <name evidence="9" type="ORF">Voc01_031410</name>
</gene>
<evidence type="ECO:0000313" key="9">
    <source>
        <dbReference type="EMBL" id="GIJ68224.1"/>
    </source>
</evidence>
<evidence type="ECO:0000313" key="10">
    <source>
        <dbReference type="Proteomes" id="UP000635606"/>
    </source>
</evidence>
<dbReference type="InterPro" id="IPR004869">
    <property type="entry name" value="MMPL_dom"/>
</dbReference>
<evidence type="ECO:0000259" key="8">
    <source>
        <dbReference type="PROSITE" id="PS50156"/>
    </source>
</evidence>
<evidence type="ECO:0000256" key="7">
    <source>
        <dbReference type="SAM" id="Phobius"/>
    </source>
</evidence>
<name>A0A8J3ZPX8_9ACTN</name>
<evidence type="ECO:0000256" key="1">
    <source>
        <dbReference type="ARBA" id="ARBA00004651"/>
    </source>
</evidence>
<dbReference type="Gene3D" id="1.20.1640.10">
    <property type="entry name" value="Multidrug efflux transporter AcrB transmembrane domain"/>
    <property type="match status" value="1"/>
</dbReference>
<reference evidence="9" key="1">
    <citation type="submission" date="2021-01" db="EMBL/GenBank/DDBJ databases">
        <title>Whole genome shotgun sequence of Virgisporangium ochraceum NBRC 16418.</title>
        <authorList>
            <person name="Komaki H."/>
            <person name="Tamura T."/>
        </authorList>
    </citation>
    <scope>NUCLEOTIDE SEQUENCE</scope>
    <source>
        <strain evidence="9">NBRC 16418</strain>
    </source>
</reference>
<feature type="domain" description="SSD" evidence="8">
    <location>
        <begin position="207"/>
        <end position="332"/>
    </location>
</feature>
<dbReference type="Proteomes" id="UP000635606">
    <property type="component" value="Unassembled WGS sequence"/>
</dbReference>
<comment type="caution">
    <text evidence="9">The sequence shown here is derived from an EMBL/GenBank/DDBJ whole genome shotgun (WGS) entry which is preliminary data.</text>
</comment>
<evidence type="ECO:0000256" key="4">
    <source>
        <dbReference type="ARBA" id="ARBA00022989"/>
    </source>
</evidence>
<dbReference type="AlphaFoldDB" id="A0A8J3ZPX8"/>
<dbReference type="SUPFAM" id="SSF82866">
    <property type="entry name" value="Multidrug efflux transporter AcrB transmembrane domain"/>
    <property type="match status" value="1"/>
</dbReference>
<feature type="transmembrane region" description="Helical" evidence="7">
    <location>
        <begin position="307"/>
        <end position="334"/>
    </location>
</feature>
<keyword evidence="10" id="KW-1185">Reference proteome</keyword>
<evidence type="ECO:0000256" key="2">
    <source>
        <dbReference type="ARBA" id="ARBA00022475"/>
    </source>
</evidence>
<feature type="transmembrane region" description="Helical" evidence="7">
    <location>
        <begin position="234"/>
        <end position="254"/>
    </location>
</feature>
<accession>A0A8J3ZPX8</accession>
<dbReference type="PANTHER" id="PTHR33406">
    <property type="entry name" value="MEMBRANE PROTEIN MJ1562-RELATED"/>
    <property type="match status" value="1"/>
</dbReference>
<comment type="subcellular location">
    <subcellularLocation>
        <location evidence="1">Cell membrane</location>
        <topology evidence="1">Multi-pass membrane protein</topology>
    </subcellularLocation>
</comment>
<keyword evidence="2" id="KW-1003">Cell membrane</keyword>
<evidence type="ECO:0000256" key="6">
    <source>
        <dbReference type="SAM" id="MobiDB-lite"/>
    </source>
</evidence>
<evidence type="ECO:0000256" key="3">
    <source>
        <dbReference type="ARBA" id="ARBA00022692"/>
    </source>
</evidence>
<keyword evidence="3 7" id="KW-0812">Transmembrane</keyword>
<feature type="region of interest" description="Disordered" evidence="6">
    <location>
        <begin position="384"/>
        <end position="415"/>
    </location>
</feature>